<feature type="transmembrane region" description="Helical" evidence="7">
    <location>
        <begin position="7"/>
        <end position="25"/>
    </location>
</feature>
<sequence>MQERNAWVDYAKAIGIILVVYGHVARGVFNAGLPMDEDSYLLVDSIIYSFHMPLFFFLSGLFFYDSLIKRGKTGLIVNKVDTIVYPFIVWSLLQGLVEVVLSNYTNGEVTLGQVFSLLWSPRAQFWFLYALFLVFVVCSFVYAKADRRYFLPILLGFGAFYVLKQNVDMGRIGNFIFGNAVFFALGVWFNEIKAYFLARYASLTVIFGALFIVGQYLFHITFGLNWEVGGLPVLTLATISILFMVTLSMWLGNVRIEWLLFIGASSMTIYLMHILAGSGIRVILSSFMGVDSIPVHLIAGTIVGLAAPLVAQLIVKRYDLSFLFTPPKSISATALRTRRTVAQ</sequence>
<dbReference type="AlphaFoldDB" id="A0A3M2I116"/>
<feature type="transmembrane region" description="Helical" evidence="7">
    <location>
        <begin position="230"/>
        <end position="251"/>
    </location>
</feature>
<keyword evidence="4 7" id="KW-0812">Transmembrane</keyword>
<dbReference type="RefSeq" id="WP_122164077.1">
    <property type="nucleotide sequence ID" value="NZ_CP180504.1"/>
</dbReference>
<feature type="transmembrane region" description="Helical" evidence="7">
    <location>
        <begin position="84"/>
        <end position="104"/>
    </location>
</feature>
<evidence type="ECO:0000256" key="5">
    <source>
        <dbReference type="ARBA" id="ARBA00022989"/>
    </source>
</evidence>
<organism evidence="9 10">
    <name type="scientific">Stutzerimonas zhaodongensis</name>
    <dbReference type="NCBI Taxonomy" id="1176257"/>
    <lineage>
        <taxon>Bacteria</taxon>
        <taxon>Pseudomonadati</taxon>
        <taxon>Pseudomonadota</taxon>
        <taxon>Gammaproteobacteria</taxon>
        <taxon>Pseudomonadales</taxon>
        <taxon>Pseudomonadaceae</taxon>
        <taxon>Stutzerimonas</taxon>
    </lineage>
</organism>
<dbReference type="GO" id="GO:0005886">
    <property type="term" value="C:plasma membrane"/>
    <property type="evidence" value="ECO:0007669"/>
    <property type="project" value="UniProtKB-SubCell"/>
</dbReference>
<dbReference type="InterPro" id="IPR002656">
    <property type="entry name" value="Acyl_transf_3_dom"/>
</dbReference>
<feature type="transmembrane region" description="Helical" evidence="7">
    <location>
        <begin position="295"/>
        <end position="315"/>
    </location>
</feature>
<evidence type="ECO:0000256" key="3">
    <source>
        <dbReference type="ARBA" id="ARBA00022475"/>
    </source>
</evidence>
<feature type="transmembrane region" description="Helical" evidence="7">
    <location>
        <begin position="258"/>
        <end position="283"/>
    </location>
</feature>
<evidence type="ECO:0000313" key="10">
    <source>
        <dbReference type="Proteomes" id="UP000269774"/>
    </source>
</evidence>
<evidence type="ECO:0000256" key="1">
    <source>
        <dbReference type="ARBA" id="ARBA00004651"/>
    </source>
</evidence>
<comment type="subcellular location">
    <subcellularLocation>
        <location evidence="1">Cell membrane</location>
        <topology evidence="1">Multi-pass membrane protein</topology>
    </subcellularLocation>
</comment>
<keyword evidence="5 7" id="KW-1133">Transmembrane helix</keyword>
<evidence type="ECO:0000256" key="6">
    <source>
        <dbReference type="ARBA" id="ARBA00023136"/>
    </source>
</evidence>
<comment type="caution">
    <text evidence="9">The sequence shown here is derived from an EMBL/GenBank/DDBJ whole genome shotgun (WGS) entry which is preliminary data.</text>
</comment>
<keyword evidence="9" id="KW-0808">Transferase</keyword>
<evidence type="ECO:0000256" key="2">
    <source>
        <dbReference type="ARBA" id="ARBA00007400"/>
    </source>
</evidence>
<evidence type="ECO:0000256" key="4">
    <source>
        <dbReference type="ARBA" id="ARBA00022692"/>
    </source>
</evidence>
<dbReference type="GO" id="GO:0009246">
    <property type="term" value="P:enterobacterial common antigen biosynthetic process"/>
    <property type="evidence" value="ECO:0007669"/>
    <property type="project" value="TreeGrafter"/>
</dbReference>
<dbReference type="OrthoDB" id="9814956at2"/>
<name>A0A3M2I116_9GAMM</name>
<feature type="transmembrane region" description="Helical" evidence="7">
    <location>
        <begin position="45"/>
        <end position="64"/>
    </location>
</feature>
<protein>
    <submittedName>
        <fullName evidence="9">Acyltransferase</fullName>
    </submittedName>
</protein>
<proteinExistence type="inferred from homology"/>
<feature type="transmembrane region" description="Helical" evidence="7">
    <location>
        <begin position="149"/>
        <end position="166"/>
    </location>
</feature>
<keyword evidence="9" id="KW-0012">Acyltransferase</keyword>
<dbReference type="EMBL" id="RFFM01000001">
    <property type="protein sequence ID" value="RMH92127.1"/>
    <property type="molecule type" value="Genomic_DNA"/>
</dbReference>
<dbReference type="Pfam" id="PF01757">
    <property type="entry name" value="Acyl_transf_3"/>
    <property type="match status" value="1"/>
</dbReference>
<dbReference type="GO" id="GO:0016413">
    <property type="term" value="F:O-acetyltransferase activity"/>
    <property type="evidence" value="ECO:0007669"/>
    <property type="project" value="TreeGrafter"/>
</dbReference>
<feature type="transmembrane region" description="Helical" evidence="7">
    <location>
        <begin position="196"/>
        <end position="218"/>
    </location>
</feature>
<reference evidence="9 10" key="1">
    <citation type="submission" date="2018-10" db="EMBL/GenBank/DDBJ databases">
        <title>Pseudomonas zhaodongensis NEAU-ST5-21(T) genome.</title>
        <authorList>
            <person name="Peng J."/>
            <person name="Liu Z.-P."/>
        </authorList>
    </citation>
    <scope>NUCLEOTIDE SEQUENCE [LARGE SCALE GENOMIC DNA]</scope>
    <source>
        <strain evidence="9 10">NEAU-ST5-21</strain>
    </source>
</reference>
<evidence type="ECO:0000256" key="7">
    <source>
        <dbReference type="SAM" id="Phobius"/>
    </source>
</evidence>
<keyword evidence="6 7" id="KW-0472">Membrane</keyword>
<comment type="similarity">
    <text evidence="2">Belongs to the acyltransferase 3 family.</text>
</comment>
<evidence type="ECO:0000259" key="8">
    <source>
        <dbReference type="Pfam" id="PF01757"/>
    </source>
</evidence>
<dbReference type="PANTHER" id="PTHR40074">
    <property type="entry name" value="O-ACETYLTRANSFERASE WECH"/>
    <property type="match status" value="1"/>
</dbReference>
<gene>
    <name evidence="9" type="ORF">EA797_05190</name>
</gene>
<feature type="domain" description="Acyltransferase 3" evidence="8">
    <location>
        <begin position="5"/>
        <end position="310"/>
    </location>
</feature>
<dbReference type="PANTHER" id="PTHR40074:SF2">
    <property type="entry name" value="O-ACETYLTRANSFERASE WECH"/>
    <property type="match status" value="1"/>
</dbReference>
<keyword evidence="10" id="KW-1185">Reference proteome</keyword>
<evidence type="ECO:0000313" key="9">
    <source>
        <dbReference type="EMBL" id="RMH92127.1"/>
    </source>
</evidence>
<accession>A0A3M2I116</accession>
<keyword evidence="3" id="KW-1003">Cell membrane</keyword>
<dbReference type="Proteomes" id="UP000269774">
    <property type="component" value="Unassembled WGS sequence"/>
</dbReference>
<feature type="transmembrane region" description="Helical" evidence="7">
    <location>
        <begin position="172"/>
        <end position="189"/>
    </location>
</feature>
<feature type="transmembrane region" description="Helical" evidence="7">
    <location>
        <begin position="124"/>
        <end position="142"/>
    </location>
</feature>